<organism evidence="10 11">
    <name type="scientific">Roseateles depolymerans</name>
    <dbReference type="NCBI Taxonomy" id="76731"/>
    <lineage>
        <taxon>Bacteria</taxon>
        <taxon>Pseudomonadati</taxon>
        <taxon>Pseudomonadota</taxon>
        <taxon>Betaproteobacteria</taxon>
        <taxon>Burkholderiales</taxon>
        <taxon>Sphaerotilaceae</taxon>
        <taxon>Roseateles</taxon>
    </lineage>
</organism>
<proteinExistence type="inferred from homology"/>
<name>A0A0U3N043_9BURK</name>
<evidence type="ECO:0000256" key="1">
    <source>
        <dbReference type="ARBA" id="ARBA00022475"/>
    </source>
</evidence>
<feature type="active site" evidence="9">
    <location>
        <position position="117"/>
    </location>
</feature>
<dbReference type="PANTHER" id="PTHR21248">
    <property type="entry name" value="CARDIOLIPIN SYNTHASE"/>
    <property type="match status" value="1"/>
</dbReference>
<comment type="similarity">
    <text evidence="9">Belongs to the phospholipase D family. Cardiolipin synthase subfamily. ClsB sub-subfamily.</text>
</comment>
<dbReference type="SMART" id="SM00155">
    <property type="entry name" value="PLDc"/>
    <property type="match status" value="2"/>
</dbReference>
<comment type="function">
    <text evidence="9">Catalyzes the phosphatidyl group transfer from one phosphatidylglycerol molecule to another to form cardiolipin (CL) (diphosphatidylglycerol) and glycerol.</text>
</comment>
<evidence type="ECO:0000256" key="2">
    <source>
        <dbReference type="ARBA" id="ARBA00022516"/>
    </source>
</evidence>
<evidence type="ECO:0000256" key="3">
    <source>
        <dbReference type="ARBA" id="ARBA00022679"/>
    </source>
</evidence>
<evidence type="ECO:0000256" key="4">
    <source>
        <dbReference type="ARBA" id="ARBA00022737"/>
    </source>
</evidence>
<evidence type="ECO:0000313" key="11">
    <source>
        <dbReference type="Proteomes" id="UP000060699"/>
    </source>
</evidence>
<dbReference type="PROSITE" id="PS50035">
    <property type="entry name" value="PLD"/>
    <property type="match status" value="2"/>
</dbReference>
<sequence>MRLKRPEWTHGNRLELLENGEDYFPAVFSAIEAAQKEILIETFILFEDKVGLALKDVLVAAARRGVDVHMTVDGFGSPTLSQDYVGALTDAGVKLHVFDPPPKLSRRLKPFRRLHRKIVVVDGEVGFIGGINFSADHLLDFGPEAKQDYAVRMRGPIVADLRRTSLTLMAPVLPKRRWPWRRAGITGDGRFAVPPVQGTAKAMVVTRDNHRHRDDIERMYRLALHAARHEVIIANAYFFPGYRLLKSMQRAAQRGVKVNLILQGQPDIPAARWAAHMVYDLLMRSGVHIYEYCERPMHSKVALVDDVWATVGSSNLDPLSLSLNLEANLIIQDDAFNTALRDNLSGLMKDACVKLERGQTAANRWWWRLGVGAVVFHIMRHFPRWLARLPAQQQAILPAAETPVVVSASEHPSAQAWQWQQGLKRLSREPAE</sequence>
<evidence type="ECO:0000256" key="8">
    <source>
        <dbReference type="ARBA" id="ARBA00023264"/>
    </source>
</evidence>
<evidence type="ECO:0000256" key="7">
    <source>
        <dbReference type="ARBA" id="ARBA00023209"/>
    </source>
</evidence>
<comment type="catalytic activity">
    <reaction evidence="9">
        <text>2 a 1,2-diacyl-sn-glycero-3-phospho-(1'-sn-glycerol) = a cardiolipin + glycerol</text>
        <dbReference type="Rhea" id="RHEA:31451"/>
        <dbReference type="ChEBI" id="CHEBI:17754"/>
        <dbReference type="ChEBI" id="CHEBI:62237"/>
        <dbReference type="ChEBI" id="CHEBI:64716"/>
    </reaction>
</comment>
<protein>
    <recommendedName>
        <fullName evidence="9">Cardiolipin synthase B</fullName>
        <shortName evidence="9">CL synthase</shortName>
        <ecNumber evidence="9">2.7.8.-</ecNumber>
    </recommendedName>
</protein>
<evidence type="ECO:0000256" key="9">
    <source>
        <dbReference type="HAMAP-Rule" id="MF_01917"/>
    </source>
</evidence>
<dbReference type="HAMAP" id="MF_01917">
    <property type="entry name" value="Cardiolipin_synth_ClsB"/>
    <property type="match status" value="1"/>
</dbReference>
<keyword evidence="8 9" id="KW-1208">Phospholipid metabolism</keyword>
<dbReference type="STRING" id="76731.RD2015_3079"/>
<keyword evidence="5 9" id="KW-0443">Lipid metabolism</keyword>
<feature type="active site" evidence="9">
    <location>
        <position position="300"/>
    </location>
</feature>
<dbReference type="Proteomes" id="UP000060699">
    <property type="component" value="Chromosome"/>
</dbReference>
<dbReference type="AlphaFoldDB" id="A0A0U3N043"/>
<dbReference type="NCBIfam" id="NF008427">
    <property type="entry name" value="PRK11263.1"/>
    <property type="match status" value="1"/>
</dbReference>
<dbReference type="OrthoDB" id="9762009at2"/>
<dbReference type="Pfam" id="PF13091">
    <property type="entry name" value="PLDc_2"/>
    <property type="match status" value="2"/>
</dbReference>
<keyword evidence="4" id="KW-0677">Repeat</keyword>
<reference evidence="10 11" key="1">
    <citation type="submission" date="2015-12" db="EMBL/GenBank/DDBJ databases">
        <title>Complete genome of Roseateles depolymerans KCTC 42856.</title>
        <authorList>
            <person name="Kim K.M."/>
        </authorList>
    </citation>
    <scope>NUCLEOTIDE SEQUENCE [LARGE SCALE GENOMIC DNA]</scope>
    <source>
        <strain evidence="10 11">KCTC 42856</strain>
    </source>
</reference>
<keyword evidence="6 9" id="KW-0472">Membrane</keyword>
<dbReference type="EC" id="2.7.8.-" evidence="9"/>
<dbReference type="Gene3D" id="3.30.870.10">
    <property type="entry name" value="Endonuclease Chain A"/>
    <property type="match status" value="2"/>
</dbReference>
<dbReference type="KEGG" id="rdp:RD2015_3079"/>
<feature type="active site" evidence="9">
    <location>
        <position position="305"/>
    </location>
</feature>
<evidence type="ECO:0000256" key="5">
    <source>
        <dbReference type="ARBA" id="ARBA00023098"/>
    </source>
</evidence>
<dbReference type="CDD" id="cd09159">
    <property type="entry name" value="PLDc_ybhO_like_2"/>
    <property type="match status" value="1"/>
</dbReference>
<dbReference type="InterPro" id="IPR001736">
    <property type="entry name" value="PLipase_D/transphosphatidylase"/>
</dbReference>
<accession>A0A0U3N043</accession>
<keyword evidence="7 9" id="KW-0594">Phospholipid biosynthesis</keyword>
<dbReference type="PATRIC" id="fig|76731.3.peg.3155"/>
<evidence type="ECO:0000313" key="10">
    <source>
        <dbReference type="EMBL" id="ALV07540.1"/>
    </source>
</evidence>
<feature type="active site" evidence="9">
    <location>
        <position position="298"/>
    </location>
</feature>
<comment type="subcellular location">
    <subcellularLocation>
        <location evidence="9">Cell membrane</location>
        <topology evidence="9">Peripheral membrane protein</topology>
    </subcellularLocation>
</comment>
<dbReference type="InterPro" id="IPR030872">
    <property type="entry name" value="Cardiolipin_synth_ClsB"/>
</dbReference>
<evidence type="ECO:0000256" key="6">
    <source>
        <dbReference type="ARBA" id="ARBA00023136"/>
    </source>
</evidence>
<keyword evidence="2 9" id="KW-0444">Lipid biosynthesis</keyword>
<dbReference type="CDD" id="cd09110">
    <property type="entry name" value="PLDc_CLS_1"/>
    <property type="match status" value="1"/>
</dbReference>
<dbReference type="RefSeq" id="WP_058935637.1">
    <property type="nucleotide sequence ID" value="NZ_CP013729.1"/>
</dbReference>
<feature type="active site" evidence="9">
    <location>
        <position position="122"/>
    </location>
</feature>
<dbReference type="SUPFAM" id="SSF56024">
    <property type="entry name" value="Phospholipase D/nuclease"/>
    <property type="match status" value="2"/>
</dbReference>
<dbReference type="GO" id="GO:0008808">
    <property type="term" value="F:cardiolipin synthase activity"/>
    <property type="evidence" value="ECO:0007669"/>
    <property type="project" value="InterPro"/>
</dbReference>
<keyword evidence="11" id="KW-1185">Reference proteome</keyword>
<feature type="active site" evidence="9">
    <location>
        <position position="115"/>
    </location>
</feature>
<keyword evidence="1 9" id="KW-1003">Cell membrane</keyword>
<keyword evidence="3 9" id="KW-0808">Transferase</keyword>
<dbReference type="PANTHER" id="PTHR21248:SF23">
    <property type="entry name" value="CARDIOLIPIN SYNTHASE B"/>
    <property type="match status" value="1"/>
</dbReference>
<dbReference type="EMBL" id="CP013729">
    <property type="protein sequence ID" value="ALV07540.1"/>
    <property type="molecule type" value="Genomic_DNA"/>
</dbReference>
<dbReference type="GO" id="GO:0032049">
    <property type="term" value="P:cardiolipin biosynthetic process"/>
    <property type="evidence" value="ECO:0007669"/>
    <property type="project" value="InterPro"/>
</dbReference>
<dbReference type="InterPro" id="IPR025202">
    <property type="entry name" value="PLD-like_dom"/>
</dbReference>
<gene>
    <name evidence="9" type="primary">clsB</name>
    <name evidence="10" type="ORF">RD2015_3079</name>
</gene>
<dbReference type="GO" id="GO:0005886">
    <property type="term" value="C:plasma membrane"/>
    <property type="evidence" value="ECO:0007669"/>
    <property type="project" value="UniProtKB-SubCell"/>
</dbReference>